<reference evidence="4" key="1">
    <citation type="journal article" date="2012" name="Proc. Natl. Acad. Sci. U.S.A.">
        <title>Antigenic diversity is generated by distinct evolutionary mechanisms in African trypanosome species.</title>
        <authorList>
            <person name="Jackson A.P."/>
            <person name="Berry A."/>
            <person name="Aslett M."/>
            <person name="Allison H.C."/>
            <person name="Burton P."/>
            <person name="Vavrova-Anderson J."/>
            <person name="Brown R."/>
            <person name="Browne H."/>
            <person name="Corton N."/>
            <person name="Hauser H."/>
            <person name="Gamble J."/>
            <person name="Gilderthorp R."/>
            <person name="Marcello L."/>
            <person name="McQuillan J."/>
            <person name="Otto T.D."/>
            <person name="Quail M.A."/>
            <person name="Sanders M.J."/>
            <person name="van Tonder A."/>
            <person name="Ginger M.L."/>
            <person name="Field M.C."/>
            <person name="Barry J.D."/>
            <person name="Hertz-Fowler C."/>
            <person name="Berriman M."/>
        </authorList>
    </citation>
    <scope>NUCLEOTIDE SEQUENCE</scope>
    <source>
        <strain evidence="4">IL3000</strain>
    </source>
</reference>
<gene>
    <name evidence="4" type="ORF">TCIL3000_10_810</name>
</gene>
<feature type="region of interest" description="Disordered" evidence="2">
    <location>
        <begin position="20"/>
        <end position="46"/>
    </location>
</feature>
<keyword evidence="1" id="KW-0175">Coiled coil</keyword>
<sequence length="471" mass="53157">MLRGVTALLEAIDERAERHARQVAEEKKNDRDGSFPLTGNSAAQQSVAGDLSVDMAPSLTDAGLGPMRLPTFPAPPFPVRSSAAPAGQDESNTTSLKAWSHIERDAVAAVAEFAEKEDDASIMKLKDEEIEALTNSLRHHRAATEVTRKELLERSLRVHQLEEALREMEMQFKEHKTKSHLLMKQKQREYEALLSRFENENECGSKCQKRGDCMKGIGSCEEGNGAEEVVTTGAQEDVNDLENDTRALRQERDWLRAQLTSCQRELDDALQSVQVATQEVDFLRLDLRGAQEALESEVSAHQRSKALLQRRQHELNDLRSAVEKNGGTFTTSGALVTLRGDGGREGDVVILSRQLLEKQKALEEAMRDASEWRRRCERVTHKLEEERTTRVSVHVPQTVHDPEETYHVRIHRMKHNDAASHWVRGIFAVVDTVALYVGRQLRRSPMLRICSVLYFVCLHVVIAIIPFMFIS</sequence>
<dbReference type="VEuPathDB" id="TriTrypDB:TcIL3000_10_810"/>
<feature type="region of interest" description="Disordered" evidence="2">
    <location>
        <begin position="62"/>
        <end position="93"/>
    </location>
</feature>
<feature type="compositionally biased region" description="Polar residues" evidence="2">
    <location>
        <begin position="37"/>
        <end position="46"/>
    </location>
</feature>
<name>G0UVA7_TRYCI</name>
<proteinExistence type="predicted"/>
<feature type="transmembrane region" description="Helical" evidence="3">
    <location>
        <begin position="449"/>
        <end position="470"/>
    </location>
</feature>
<feature type="transmembrane region" description="Helical" evidence="3">
    <location>
        <begin position="419"/>
        <end position="437"/>
    </location>
</feature>
<evidence type="ECO:0000256" key="2">
    <source>
        <dbReference type="SAM" id="MobiDB-lite"/>
    </source>
</evidence>
<dbReference type="AlphaFoldDB" id="G0UVA7"/>
<keyword evidence="3" id="KW-0472">Membrane</keyword>
<feature type="coiled-coil region" evidence="1">
    <location>
        <begin position="231"/>
        <end position="311"/>
    </location>
</feature>
<feature type="compositionally biased region" description="Basic and acidic residues" evidence="2">
    <location>
        <begin position="20"/>
        <end position="33"/>
    </location>
</feature>
<protein>
    <recommendedName>
        <fullName evidence="5">Golgin-84</fullName>
    </recommendedName>
</protein>
<evidence type="ECO:0000313" key="4">
    <source>
        <dbReference type="EMBL" id="CCC93322.1"/>
    </source>
</evidence>
<keyword evidence="3" id="KW-1133">Transmembrane helix</keyword>
<keyword evidence="3" id="KW-0812">Transmembrane</keyword>
<organism evidence="4">
    <name type="scientific">Trypanosoma congolense (strain IL3000)</name>
    <dbReference type="NCBI Taxonomy" id="1068625"/>
    <lineage>
        <taxon>Eukaryota</taxon>
        <taxon>Discoba</taxon>
        <taxon>Euglenozoa</taxon>
        <taxon>Kinetoplastea</taxon>
        <taxon>Metakinetoplastina</taxon>
        <taxon>Trypanosomatida</taxon>
        <taxon>Trypanosomatidae</taxon>
        <taxon>Trypanosoma</taxon>
        <taxon>Nannomonas</taxon>
    </lineage>
</organism>
<evidence type="ECO:0000256" key="1">
    <source>
        <dbReference type="SAM" id="Coils"/>
    </source>
</evidence>
<accession>G0UVA7</accession>
<evidence type="ECO:0000256" key="3">
    <source>
        <dbReference type="SAM" id="Phobius"/>
    </source>
</evidence>
<evidence type="ECO:0008006" key="5">
    <source>
        <dbReference type="Google" id="ProtNLM"/>
    </source>
</evidence>
<feature type="coiled-coil region" evidence="1">
    <location>
        <begin position="355"/>
        <end position="382"/>
    </location>
</feature>
<dbReference type="EMBL" id="HE575323">
    <property type="protein sequence ID" value="CCC93322.1"/>
    <property type="molecule type" value="Genomic_DNA"/>
</dbReference>